<dbReference type="AlphaFoldDB" id="A0A3S7GVP8"/>
<evidence type="ECO:0000256" key="3">
    <source>
        <dbReference type="RuleBase" id="RU000363"/>
    </source>
</evidence>
<dbReference type="EMBL" id="JAGHKT020000002">
    <property type="protein sequence ID" value="MCM5671695.1"/>
    <property type="molecule type" value="Genomic_DNA"/>
</dbReference>
<dbReference type="SUPFAM" id="SSF51735">
    <property type="entry name" value="NAD(P)-binding Rossmann-fold domains"/>
    <property type="match status" value="1"/>
</dbReference>
<name>A0A3S7GVP8_STAHO</name>
<reference evidence="5 6" key="2">
    <citation type="submission" date="2022-06" db="EMBL/GenBank/DDBJ databases">
        <title>Staphylococcus hominis ShoR14 genome sequence.</title>
        <authorList>
            <person name="Yeo C.C."/>
            <person name="Chew C.H."/>
            <person name="Che Hamzah A.M."/>
            <person name="Al-Trad E.I."/>
        </authorList>
    </citation>
    <scope>NUCLEOTIDE SEQUENCE [LARGE SCALE GENOMIC DNA]</scope>
    <source>
        <strain evidence="5 6">ShoR14</strain>
    </source>
</reference>
<keyword evidence="6" id="KW-1185">Reference proteome</keyword>
<reference evidence="4" key="1">
    <citation type="submission" date="2016-02" db="EMBL/GenBank/DDBJ databases">
        <title>Genomic sequence of a clinical Staphylococcus hominis isolate.</title>
        <authorList>
            <person name="McClure J.M."/>
            <person name="Zhang K."/>
        </authorList>
    </citation>
    <scope>NUCLEOTIDE SEQUENCE</scope>
    <source>
        <strain evidence="4">C34847</strain>
    </source>
</reference>
<evidence type="ECO:0000256" key="2">
    <source>
        <dbReference type="ARBA" id="ARBA00023002"/>
    </source>
</evidence>
<evidence type="ECO:0000313" key="4">
    <source>
        <dbReference type="EMBL" id="AVI06564.1"/>
    </source>
</evidence>
<accession>A0A3S7GVP8</accession>
<dbReference type="InterPro" id="IPR036291">
    <property type="entry name" value="NAD(P)-bd_dom_sf"/>
</dbReference>
<dbReference type="PRINTS" id="PR00081">
    <property type="entry name" value="GDHRDH"/>
</dbReference>
<evidence type="ECO:0000256" key="1">
    <source>
        <dbReference type="ARBA" id="ARBA00006484"/>
    </source>
</evidence>
<evidence type="ECO:0000313" key="6">
    <source>
        <dbReference type="Proteomes" id="UP000665944"/>
    </source>
</evidence>
<keyword evidence="2" id="KW-0560">Oxidoreductase</keyword>
<gene>
    <name evidence="4" type="ORF">AZE34_07255</name>
    <name evidence="5" type="ORF">J7T32_002790</name>
</gene>
<sequence>MAKLTDKVAIITGASSGIGEATVKRLAEEGAKVVLAGRSDEKLQRVAEHLNEGDYLITPTNVMYRDDVDALVENAIAKFGKVDIFVNCAGINLSSKITDYKVDDWDKMVDTNIKGLLYGLNAVLPHFEEQSSGHIVNMASISGFEVNKTSALYSATKSAVLRIVEALEKELARTGIKSTSILPGMVDTPMTEVYDFGDRKKLDPENIADAVIYAVTQPAHVNVNEVVVRPI</sequence>
<protein>
    <submittedName>
        <fullName evidence="4 5">Oxidoreductase</fullName>
    </submittedName>
</protein>
<dbReference type="PANTHER" id="PTHR43115:SF4">
    <property type="entry name" value="DEHYDROGENASE_REDUCTASE SDR FAMILY MEMBER 11"/>
    <property type="match status" value="1"/>
</dbReference>
<evidence type="ECO:0000313" key="5">
    <source>
        <dbReference type="EMBL" id="MCM5671695.1"/>
    </source>
</evidence>
<dbReference type="Pfam" id="PF00106">
    <property type="entry name" value="adh_short"/>
    <property type="match status" value="1"/>
</dbReference>
<dbReference type="Proteomes" id="UP000665944">
    <property type="component" value="Unassembled WGS sequence"/>
</dbReference>
<comment type="similarity">
    <text evidence="1 3">Belongs to the short-chain dehydrogenases/reductases (SDR) family.</text>
</comment>
<dbReference type="RefSeq" id="WP_017175014.1">
    <property type="nucleotide sequence ID" value="NZ_CP014567.1"/>
</dbReference>
<dbReference type="GO" id="GO:0016616">
    <property type="term" value="F:oxidoreductase activity, acting on the CH-OH group of donors, NAD or NADP as acceptor"/>
    <property type="evidence" value="ECO:0007669"/>
    <property type="project" value="UniProtKB-ARBA"/>
</dbReference>
<proteinExistence type="inferred from homology"/>
<dbReference type="PRINTS" id="PR00080">
    <property type="entry name" value="SDRFAMILY"/>
</dbReference>
<dbReference type="PANTHER" id="PTHR43115">
    <property type="entry name" value="DEHYDROGENASE/REDUCTASE SDR FAMILY MEMBER 11"/>
    <property type="match status" value="1"/>
</dbReference>
<organism evidence="4">
    <name type="scientific">Staphylococcus hominis</name>
    <dbReference type="NCBI Taxonomy" id="1290"/>
    <lineage>
        <taxon>Bacteria</taxon>
        <taxon>Bacillati</taxon>
        <taxon>Bacillota</taxon>
        <taxon>Bacilli</taxon>
        <taxon>Bacillales</taxon>
        <taxon>Staphylococcaceae</taxon>
        <taxon>Staphylococcus</taxon>
    </lineage>
</organism>
<dbReference type="InterPro" id="IPR002347">
    <property type="entry name" value="SDR_fam"/>
</dbReference>
<dbReference type="FunFam" id="3.40.50.720:FF:000047">
    <property type="entry name" value="NADP-dependent L-serine/L-allo-threonine dehydrogenase"/>
    <property type="match status" value="1"/>
</dbReference>
<dbReference type="Gene3D" id="3.40.50.720">
    <property type="entry name" value="NAD(P)-binding Rossmann-like Domain"/>
    <property type="match status" value="1"/>
</dbReference>
<dbReference type="EMBL" id="CP014567">
    <property type="protein sequence ID" value="AVI06564.1"/>
    <property type="molecule type" value="Genomic_DNA"/>
</dbReference>